<sequence length="481" mass="50656">MKTSWKVGRAALALCVMTCVVGCADGGIFGGSGGDDDIRVDTRPDTGDAPDAGNLPDAGEDAGLDDAGDVPDADDEPDADTDTEPDTDVEPELTCADILDTASTWTLPLVGQAQLQARAAFDGEGVWVTYVQRPGESGTPERVYAAKMGCDAELLVEPFEVSTSPEVRSLQPSLALSETTLFVVWSEDDLEGTVRARAFDLDGTPRQVESFEVTPVLSSGDAINTIWQPDVAVLDDNEAILAASALTSEGARLVLQRFDANGNRLLDGFFPYAVDTYGDQTEPSVAANESRLITMSFVGGGFDTPRVYHGQILAGETKATPAQAIVAHPTIDLNRGGRLSKAQNNGRHWLAFSGGVGFGNDIIVKDGSRMSAGSDYASSAVSNREALLGDVAASPTGGAVAWITRQSSGTALNVHARRFLANASGDFISQTGRLDLHTGDQARMPYGVSIDHVAGSVYVVLWGQGDAPNTQRVQGRFVNLN</sequence>
<evidence type="ECO:0000313" key="4">
    <source>
        <dbReference type="Proteomes" id="UP000321046"/>
    </source>
</evidence>
<evidence type="ECO:0000256" key="2">
    <source>
        <dbReference type="SAM" id="SignalP"/>
    </source>
</evidence>
<gene>
    <name evidence="3" type="ORF">FRC96_21210</name>
</gene>
<evidence type="ECO:0000313" key="3">
    <source>
        <dbReference type="EMBL" id="TXD31381.1"/>
    </source>
</evidence>
<evidence type="ECO:0000256" key="1">
    <source>
        <dbReference type="SAM" id="MobiDB-lite"/>
    </source>
</evidence>
<feature type="region of interest" description="Disordered" evidence="1">
    <location>
        <begin position="32"/>
        <end position="91"/>
    </location>
</feature>
<keyword evidence="2" id="KW-0732">Signal</keyword>
<name>A0A5C6WSZ7_9DELT</name>
<feature type="compositionally biased region" description="Acidic residues" evidence="1">
    <location>
        <begin position="58"/>
        <end position="91"/>
    </location>
</feature>
<comment type="caution">
    <text evidence="3">The sequence shown here is derived from an EMBL/GenBank/DDBJ whole genome shotgun (WGS) entry which is preliminary data.</text>
</comment>
<proteinExistence type="predicted"/>
<protein>
    <recommendedName>
        <fullName evidence="5">Lipoprotein</fullName>
    </recommendedName>
</protein>
<dbReference type="EMBL" id="VOSL01000148">
    <property type="protein sequence ID" value="TXD31381.1"/>
    <property type="molecule type" value="Genomic_DNA"/>
</dbReference>
<dbReference type="AlphaFoldDB" id="A0A5C6WSZ7"/>
<feature type="chain" id="PRO_5023087002" description="Lipoprotein" evidence="2">
    <location>
        <begin position="25"/>
        <end position="481"/>
    </location>
</feature>
<feature type="compositionally biased region" description="Basic and acidic residues" evidence="1">
    <location>
        <begin position="36"/>
        <end position="46"/>
    </location>
</feature>
<feature type="signal peptide" evidence="2">
    <location>
        <begin position="1"/>
        <end position="24"/>
    </location>
</feature>
<dbReference type="RefSeq" id="WP_146977554.1">
    <property type="nucleotide sequence ID" value="NZ_VOSL01000148.1"/>
</dbReference>
<dbReference type="OrthoDB" id="5485842at2"/>
<evidence type="ECO:0008006" key="5">
    <source>
        <dbReference type="Google" id="ProtNLM"/>
    </source>
</evidence>
<accession>A0A5C6WSZ7</accession>
<reference evidence="3 4" key="1">
    <citation type="submission" date="2019-08" db="EMBL/GenBank/DDBJ databases">
        <title>Bradymonadales sp. TMQ2.</title>
        <authorList>
            <person name="Liang Q."/>
        </authorList>
    </citation>
    <scope>NUCLEOTIDE SEQUENCE [LARGE SCALE GENOMIC DNA]</scope>
    <source>
        <strain evidence="3 4">TMQ2</strain>
    </source>
</reference>
<organism evidence="3 4">
    <name type="scientific">Lujinxingia vulgaris</name>
    <dbReference type="NCBI Taxonomy" id="2600176"/>
    <lineage>
        <taxon>Bacteria</taxon>
        <taxon>Deltaproteobacteria</taxon>
        <taxon>Bradymonadales</taxon>
        <taxon>Lujinxingiaceae</taxon>
        <taxon>Lujinxingia</taxon>
    </lineage>
</organism>
<dbReference type="Proteomes" id="UP000321046">
    <property type="component" value="Unassembled WGS sequence"/>
</dbReference>